<evidence type="ECO:0000313" key="1">
    <source>
        <dbReference type="EMBL" id="AEA72002.1"/>
    </source>
</evidence>
<reference key="2">
    <citation type="submission" date="2011-03" db="EMBL/GenBank/DDBJ databases">
        <title>Complete Genome Sequence of a beneficial plant roots-associated bacterium Pseudomonas brassicacearum.</title>
        <authorList>
            <person name="Ortet P."/>
            <person name="Barakat M."/>
            <person name="Lalaouna D."/>
            <person name="Fochesato S."/>
            <person name="Barbe V."/>
            <person name="Santaella C."/>
            <person name="Heulin T."/>
            <person name="Achouak W."/>
        </authorList>
    </citation>
    <scope>NUCLEOTIDE SEQUENCE</scope>
    <source>
        <strain>NFM421</strain>
    </source>
</reference>
<dbReference type="KEGG" id="pba:PSEBR_m1711"/>
<reference evidence="1 2" key="1">
    <citation type="journal article" date="2011" name="J. Bacteriol.">
        <title>Complete genome sequence of a beneficial plant root-associated bacterium, Pseudomonas brassicacearum.</title>
        <authorList>
            <person name="Ortet P."/>
            <person name="Barakat M."/>
            <person name="Lalaouna D."/>
            <person name="Fochesato S."/>
            <person name="Barbe V."/>
            <person name="Vacherie B."/>
            <person name="Santaella C."/>
            <person name="Heulin T."/>
            <person name="Achouak W."/>
        </authorList>
    </citation>
    <scope>NUCLEOTIDE SEQUENCE [LARGE SCALE GENOMIC DNA]</scope>
    <source>
        <strain evidence="1 2">NFM421</strain>
    </source>
</reference>
<protein>
    <submittedName>
        <fullName evidence="1">Uncharacterized protein</fullName>
    </submittedName>
</protein>
<evidence type="ECO:0000313" key="2">
    <source>
        <dbReference type="Proteomes" id="UP000006692"/>
    </source>
</evidence>
<accession>F2K6S5</accession>
<sequence>MLAIQAPRFQRDLAVFIAGKPCSHNPPATVILLPMTVGRFGPGCLFIELW</sequence>
<organism evidence="1 2">
    <name type="scientific">Pseudomonas brassicacearum (strain NFM421)</name>
    <dbReference type="NCBI Taxonomy" id="994484"/>
    <lineage>
        <taxon>Bacteria</taxon>
        <taxon>Pseudomonadati</taxon>
        <taxon>Pseudomonadota</taxon>
        <taxon>Gammaproteobacteria</taxon>
        <taxon>Pseudomonadales</taxon>
        <taxon>Pseudomonadaceae</taxon>
        <taxon>Pseudomonas</taxon>
    </lineage>
</organism>
<proteinExistence type="predicted"/>
<gene>
    <name evidence="1" type="ORF">PSEBR_m1711</name>
</gene>
<dbReference type="STRING" id="994484.PSEBR_m1711"/>
<dbReference type="HOGENOM" id="CLU_3121631_0_0_6"/>
<dbReference type="AlphaFoldDB" id="F2K6S5"/>
<name>F2K6S5_PSEBN</name>
<dbReference type="EMBL" id="CP002585">
    <property type="protein sequence ID" value="AEA72002.1"/>
    <property type="molecule type" value="Genomic_DNA"/>
</dbReference>
<dbReference type="Proteomes" id="UP000006692">
    <property type="component" value="Chromosome"/>
</dbReference>